<feature type="domain" description="Nudix hydrolase" evidence="7">
    <location>
        <begin position="8"/>
        <end position="196"/>
    </location>
</feature>
<reference evidence="9" key="1">
    <citation type="journal article" date="2019" name="Int. J. Syst. Evol. Microbiol.">
        <title>The Global Catalogue of Microorganisms (GCM) 10K type strain sequencing project: providing services to taxonomists for standard genome sequencing and annotation.</title>
        <authorList>
            <consortium name="The Broad Institute Genomics Platform"/>
            <consortium name="The Broad Institute Genome Sequencing Center for Infectious Disease"/>
            <person name="Wu L."/>
            <person name="Ma J."/>
        </authorList>
    </citation>
    <scope>NUCLEOTIDE SEQUENCE [LARGE SCALE GENOMIC DNA]</scope>
    <source>
        <strain evidence="9">CGMCC 1.15297</strain>
    </source>
</reference>
<protein>
    <submittedName>
        <fullName evidence="8">NUDIX hydrolase</fullName>
    </submittedName>
</protein>
<evidence type="ECO:0000256" key="6">
    <source>
        <dbReference type="ARBA" id="ARBA00023211"/>
    </source>
</evidence>
<evidence type="ECO:0000313" key="8">
    <source>
        <dbReference type="EMBL" id="GGA07478.1"/>
    </source>
</evidence>
<comment type="cofactor">
    <cofactor evidence="2">
        <name>Mg(2+)</name>
        <dbReference type="ChEBI" id="CHEBI:18420"/>
    </cofactor>
</comment>
<keyword evidence="4 8" id="KW-0378">Hydrolase</keyword>
<dbReference type="InterPro" id="IPR015797">
    <property type="entry name" value="NUDIX_hydrolase-like_dom_sf"/>
</dbReference>
<gene>
    <name evidence="8" type="ORF">GCM10010923_16890</name>
</gene>
<sequence>MSETDVQPSRPAATCVIFRRADSGPDEILMLRRSKELEFAGGMVVFPGGRVDEADLALAETLGAADREEAGARIAAIRETLEESGLAIGLTEQISADRAQAARAMLDEIGALEPVLAHFGLALDLDALVPFARWHPRHAHFRVYDTRFYLHDLGTGAVDVAVDETENTRLFWASAKEALAMIARGEIEAIFPTLRNLERLALFDGFGGARDQAEGIEIREIRPAVETREDGKWLTIPDDQGYPVTEQLLSTADRGGGKGK</sequence>
<comment type="caution">
    <text evidence="8">The sequence shown here is derived from an EMBL/GenBank/DDBJ whole genome shotgun (WGS) entry which is preliminary data.</text>
</comment>
<dbReference type="PANTHER" id="PTHR12318">
    <property type="entry name" value="TESTOSTERONE-REGULATED PROTEIN RP2"/>
    <property type="match status" value="1"/>
</dbReference>
<dbReference type="Proteomes" id="UP000603317">
    <property type="component" value="Unassembled WGS sequence"/>
</dbReference>
<keyword evidence="3" id="KW-0479">Metal-binding</keyword>
<dbReference type="RefSeq" id="WP_188642278.1">
    <property type="nucleotide sequence ID" value="NZ_BMID01000001.1"/>
</dbReference>
<keyword evidence="9" id="KW-1185">Reference proteome</keyword>
<evidence type="ECO:0000256" key="2">
    <source>
        <dbReference type="ARBA" id="ARBA00001946"/>
    </source>
</evidence>
<evidence type="ECO:0000256" key="3">
    <source>
        <dbReference type="ARBA" id="ARBA00022723"/>
    </source>
</evidence>
<evidence type="ECO:0000313" key="9">
    <source>
        <dbReference type="Proteomes" id="UP000603317"/>
    </source>
</evidence>
<dbReference type="InterPro" id="IPR039121">
    <property type="entry name" value="NUDT19"/>
</dbReference>
<evidence type="ECO:0000256" key="5">
    <source>
        <dbReference type="ARBA" id="ARBA00022842"/>
    </source>
</evidence>
<dbReference type="SUPFAM" id="SSF55811">
    <property type="entry name" value="Nudix"/>
    <property type="match status" value="1"/>
</dbReference>
<proteinExistence type="predicted"/>
<dbReference type="GO" id="GO:0016787">
    <property type="term" value="F:hydrolase activity"/>
    <property type="evidence" value="ECO:0007669"/>
    <property type="project" value="UniProtKB-KW"/>
</dbReference>
<dbReference type="EMBL" id="BMID01000001">
    <property type="protein sequence ID" value="GGA07478.1"/>
    <property type="molecule type" value="Genomic_DNA"/>
</dbReference>
<dbReference type="Pfam" id="PF00293">
    <property type="entry name" value="NUDIX"/>
    <property type="match status" value="1"/>
</dbReference>
<evidence type="ECO:0000256" key="1">
    <source>
        <dbReference type="ARBA" id="ARBA00001936"/>
    </source>
</evidence>
<keyword evidence="5" id="KW-0460">Magnesium</keyword>
<comment type="cofactor">
    <cofactor evidence="1">
        <name>Mn(2+)</name>
        <dbReference type="ChEBI" id="CHEBI:29035"/>
    </cofactor>
</comment>
<dbReference type="CDD" id="cd18870">
    <property type="entry name" value="NUDIX_AcylCoAdiphos_Nudt19"/>
    <property type="match status" value="1"/>
</dbReference>
<name>A0ABQ1FE01_9SPHN</name>
<evidence type="ECO:0000259" key="7">
    <source>
        <dbReference type="PROSITE" id="PS51462"/>
    </source>
</evidence>
<organism evidence="8 9">
    <name type="scientific">Blastomonas marina</name>
    <dbReference type="NCBI Taxonomy" id="1867408"/>
    <lineage>
        <taxon>Bacteria</taxon>
        <taxon>Pseudomonadati</taxon>
        <taxon>Pseudomonadota</taxon>
        <taxon>Alphaproteobacteria</taxon>
        <taxon>Sphingomonadales</taxon>
        <taxon>Sphingomonadaceae</taxon>
        <taxon>Blastomonas</taxon>
    </lineage>
</organism>
<keyword evidence="6" id="KW-0464">Manganese</keyword>
<dbReference type="PROSITE" id="PS51462">
    <property type="entry name" value="NUDIX"/>
    <property type="match status" value="1"/>
</dbReference>
<evidence type="ECO:0000256" key="4">
    <source>
        <dbReference type="ARBA" id="ARBA00022801"/>
    </source>
</evidence>
<dbReference type="InterPro" id="IPR000086">
    <property type="entry name" value="NUDIX_hydrolase_dom"/>
</dbReference>
<dbReference type="PANTHER" id="PTHR12318:SF0">
    <property type="entry name" value="ACYL-COENZYME A DIPHOSPHATASE NUDT19"/>
    <property type="match status" value="1"/>
</dbReference>
<dbReference type="Gene3D" id="3.90.79.10">
    <property type="entry name" value="Nucleoside Triphosphate Pyrophosphohydrolase"/>
    <property type="match status" value="1"/>
</dbReference>
<accession>A0ABQ1FE01</accession>